<dbReference type="GO" id="GO:0000105">
    <property type="term" value="P:L-histidine biosynthetic process"/>
    <property type="evidence" value="ECO:0007669"/>
    <property type="project" value="UniProtKB-KW"/>
</dbReference>
<evidence type="ECO:0000313" key="2">
    <source>
        <dbReference type="EMBL" id="WOF15418.1"/>
    </source>
</evidence>
<dbReference type="AlphaFoldDB" id="A0AA97I2A7"/>
<dbReference type="Pfam" id="PF00977">
    <property type="entry name" value="His_biosynth"/>
    <property type="match status" value="1"/>
</dbReference>
<evidence type="ECO:0000313" key="3">
    <source>
        <dbReference type="Proteomes" id="UP001301797"/>
    </source>
</evidence>
<dbReference type="InterPro" id="IPR011060">
    <property type="entry name" value="RibuloseP-bd_barrel"/>
</dbReference>
<keyword evidence="1" id="KW-0368">Histidine biosynthesis</keyword>
<dbReference type="InterPro" id="IPR006062">
    <property type="entry name" value="His_biosynth"/>
</dbReference>
<dbReference type="Proteomes" id="UP001301797">
    <property type="component" value="Chromosome"/>
</dbReference>
<sequence length="223" mass="24060">MKIILAVDILKGNVVHGYKGQRNGYKPLDWGIASSTIPDEYIREMGAKNVYLADLDRIEGFGDNNDAIIKCEGLAEVSILNRGAKKPSDALSLPWIKNVISTETCAGNQKDYPFDYFSVVIKDGRVFPDRSDPVLAFKKAADWGFKGGIVMNLSSVGTEDRMGGLDIDALRSAYPKELLYGGGVASTEDLLILSSAGYDGAIIATAVHKGNVPVSILREGKIC</sequence>
<protein>
    <submittedName>
        <fullName evidence="2">Nickel transporter</fullName>
    </submittedName>
</protein>
<gene>
    <name evidence="2" type="ORF">F1737_01325</name>
</gene>
<dbReference type="KEGG" id="mefw:F1737_01325"/>
<accession>A0AA97I2A7</accession>
<reference evidence="2 3" key="1">
    <citation type="submission" date="2019-09" db="EMBL/GenBank/DDBJ databases">
        <title>The complete genome of Methanoplanus sp. FWC-SCC4.</title>
        <authorList>
            <person name="Chen S.-C."/>
            <person name="Zhou Y.-Z."/>
            <person name="Lai M.-C."/>
        </authorList>
    </citation>
    <scope>NUCLEOTIDE SEQUENCE [LARGE SCALE GENOMIC DNA]</scope>
    <source>
        <strain evidence="2 3">FWC-SCC4</strain>
    </source>
</reference>
<comment type="similarity">
    <text evidence="1">Belongs to the HisA/HisF family.</text>
</comment>
<dbReference type="RefSeq" id="WP_317136991.1">
    <property type="nucleotide sequence ID" value="NZ_CP043875.1"/>
</dbReference>
<dbReference type="SUPFAM" id="SSF51366">
    <property type="entry name" value="Ribulose-phoshate binding barrel"/>
    <property type="match status" value="1"/>
</dbReference>
<keyword evidence="3" id="KW-1185">Reference proteome</keyword>
<dbReference type="Gene3D" id="3.20.20.70">
    <property type="entry name" value="Aldolase class I"/>
    <property type="match status" value="2"/>
</dbReference>
<name>A0AA97I2A7_9EURY</name>
<proteinExistence type="inferred from homology"/>
<organism evidence="2 3">
    <name type="scientific">Methanochimaera problematica</name>
    <dbReference type="NCBI Taxonomy" id="2609417"/>
    <lineage>
        <taxon>Archaea</taxon>
        <taxon>Methanobacteriati</taxon>
        <taxon>Methanobacteriota</taxon>
        <taxon>Stenosarchaea group</taxon>
        <taxon>Methanomicrobia</taxon>
        <taxon>Methanomicrobiales</taxon>
        <taxon>Methanomicrobiaceae</taxon>
        <taxon>Methanochimaera</taxon>
    </lineage>
</organism>
<dbReference type="GeneID" id="85228769"/>
<evidence type="ECO:0000256" key="1">
    <source>
        <dbReference type="RuleBase" id="RU003657"/>
    </source>
</evidence>
<dbReference type="InterPro" id="IPR013785">
    <property type="entry name" value="Aldolase_TIM"/>
</dbReference>
<dbReference type="EMBL" id="CP043875">
    <property type="protein sequence ID" value="WOF15418.1"/>
    <property type="molecule type" value="Genomic_DNA"/>
</dbReference>
<keyword evidence="1" id="KW-0028">Amino-acid biosynthesis</keyword>